<keyword evidence="1" id="KW-0472">Membrane</keyword>
<feature type="transmembrane region" description="Helical" evidence="1">
    <location>
        <begin position="33"/>
        <end position="52"/>
    </location>
</feature>
<dbReference type="AlphaFoldDB" id="A0A975M4B0"/>
<protein>
    <recommendedName>
        <fullName evidence="4">ATP synthase protein I</fullName>
    </recommendedName>
</protein>
<sequence>MSPVDGAQAGRPLVASGPTSNPWLGIFAAAMKWTGILAALLAVAALAVAGSPGLGSALFGWALVIAFSGVSLLIVHVVGRDNPHGAMAMFALIYIVKVVLFAAVLFLIGRPAWLDGTWFFASALGTVVVWQIAEIRAFSRIRFQLYDDEPRDTPATPTPVKGEKDA</sequence>
<feature type="transmembrane region" description="Helical" evidence="1">
    <location>
        <begin position="58"/>
        <end position="78"/>
    </location>
</feature>
<dbReference type="Proteomes" id="UP000676885">
    <property type="component" value="Chromosome"/>
</dbReference>
<name>A0A975M4B0_9MICC</name>
<reference evidence="2 3" key="1">
    <citation type="submission" date="2021-05" db="EMBL/GenBank/DDBJ databases">
        <title>Novel species in genus Arthrobacter.</title>
        <authorList>
            <person name="Zhang G."/>
        </authorList>
    </citation>
    <scope>NUCLEOTIDE SEQUENCE [LARGE SCALE GENOMIC DNA]</scope>
    <source>
        <strain evidence="3">zg-ZUI227</strain>
    </source>
</reference>
<dbReference type="RefSeq" id="WP_210231564.1">
    <property type="nucleotide sequence ID" value="NZ_CP076022.1"/>
</dbReference>
<proteinExistence type="predicted"/>
<gene>
    <name evidence="2" type="ORF">KKR91_11935</name>
</gene>
<keyword evidence="1" id="KW-0812">Transmembrane</keyword>
<evidence type="ECO:0000313" key="3">
    <source>
        <dbReference type="Proteomes" id="UP000676885"/>
    </source>
</evidence>
<feature type="transmembrane region" description="Helical" evidence="1">
    <location>
        <begin position="90"/>
        <end position="110"/>
    </location>
</feature>
<accession>A0A975M4B0</accession>
<feature type="transmembrane region" description="Helical" evidence="1">
    <location>
        <begin position="116"/>
        <end position="133"/>
    </location>
</feature>
<evidence type="ECO:0008006" key="4">
    <source>
        <dbReference type="Google" id="ProtNLM"/>
    </source>
</evidence>
<keyword evidence="3" id="KW-1185">Reference proteome</keyword>
<organism evidence="2 3">
    <name type="scientific">Arthrobacter jiangjiafuii</name>
    <dbReference type="NCBI Taxonomy" id="2817475"/>
    <lineage>
        <taxon>Bacteria</taxon>
        <taxon>Bacillati</taxon>
        <taxon>Actinomycetota</taxon>
        <taxon>Actinomycetes</taxon>
        <taxon>Micrococcales</taxon>
        <taxon>Micrococcaceae</taxon>
        <taxon>Arthrobacter</taxon>
    </lineage>
</organism>
<evidence type="ECO:0000313" key="2">
    <source>
        <dbReference type="EMBL" id="QWC09206.1"/>
    </source>
</evidence>
<keyword evidence="1" id="KW-1133">Transmembrane helix</keyword>
<evidence type="ECO:0000256" key="1">
    <source>
        <dbReference type="SAM" id="Phobius"/>
    </source>
</evidence>
<dbReference type="KEGG" id="ajg:KKR91_11935"/>
<dbReference type="EMBL" id="CP076022">
    <property type="protein sequence ID" value="QWC09206.1"/>
    <property type="molecule type" value="Genomic_DNA"/>
</dbReference>